<reference evidence="2" key="1">
    <citation type="submission" date="2025-08" db="UniProtKB">
        <authorList>
            <consortium name="Ensembl"/>
        </authorList>
    </citation>
    <scope>IDENTIFICATION</scope>
</reference>
<dbReference type="Ensembl" id="ENSCHIT00010056214.1">
    <property type="protein sequence ID" value="ENSCHIP00010040278.1"/>
    <property type="gene ID" value="ENSCHIG00010029602.1"/>
</dbReference>
<evidence type="ECO:0000256" key="1">
    <source>
        <dbReference type="SAM" id="MobiDB-lite"/>
    </source>
</evidence>
<feature type="compositionally biased region" description="Polar residues" evidence="1">
    <location>
        <begin position="77"/>
        <end position="90"/>
    </location>
</feature>
<feature type="compositionally biased region" description="Basic and acidic residues" evidence="1">
    <location>
        <begin position="13"/>
        <end position="25"/>
    </location>
</feature>
<proteinExistence type="predicted"/>
<evidence type="ECO:0000313" key="2">
    <source>
        <dbReference type="Ensembl" id="ENSCHIP00010040278.1"/>
    </source>
</evidence>
<accession>A0A8C2SAR7</accession>
<name>A0A8C2SAR7_CAPHI</name>
<sequence length="105" mass="10994">MFDCWRLTLCRKTGSDDASSEKGSQEAEEEDSDTRVDVPDGIRLVPDPPDGTPTPRGHPAPAPAPRGPWTPLALGATLTQRSPLGSSSHLGLQAPGPRCLPGVSV</sequence>
<organism evidence="2">
    <name type="scientific">Capra hircus</name>
    <name type="common">Goat</name>
    <dbReference type="NCBI Taxonomy" id="9925"/>
    <lineage>
        <taxon>Eukaryota</taxon>
        <taxon>Metazoa</taxon>
        <taxon>Chordata</taxon>
        <taxon>Craniata</taxon>
        <taxon>Vertebrata</taxon>
        <taxon>Euteleostomi</taxon>
        <taxon>Mammalia</taxon>
        <taxon>Eutheria</taxon>
        <taxon>Laurasiatheria</taxon>
        <taxon>Artiodactyla</taxon>
        <taxon>Ruminantia</taxon>
        <taxon>Pecora</taxon>
        <taxon>Bovidae</taxon>
        <taxon>Caprinae</taxon>
        <taxon>Capra</taxon>
    </lineage>
</organism>
<protein>
    <submittedName>
        <fullName evidence="2">Uncharacterized protein</fullName>
    </submittedName>
</protein>
<feature type="compositionally biased region" description="Pro residues" evidence="1">
    <location>
        <begin position="46"/>
        <end position="68"/>
    </location>
</feature>
<dbReference type="AlphaFoldDB" id="A0A8C2SAR7"/>
<feature type="region of interest" description="Disordered" evidence="1">
    <location>
        <begin position="13"/>
        <end position="105"/>
    </location>
</feature>